<name>A0ABV7H2R1_9BURK</name>
<organism evidence="3 4">
    <name type="scientific">Piscinibacterium candidicorallinum</name>
    <dbReference type="NCBI Taxonomy" id="1793872"/>
    <lineage>
        <taxon>Bacteria</taxon>
        <taxon>Pseudomonadati</taxon>
        <taxon>Pseudomonadota</taxon>
        <taxon>Betaproteobacteria</taxon>
        <taxon>Burkholderiales</taxon>
        <taxon>Piscinibacterium</taxon>
    </lineage>
</organism>
<proteinExistence type="predicted"/>
<evidence type="ECO:0000313" key="3">
    <source>
        <dbReference type="EMBL" id="MFC3147917.1"/>
    </source>
</evidence>
<feature type="chain" id="PRO_5046909598" description="Secreted protein" evidence="2">
    <location>
        <begin position="26"/>
        <end position="136"/>
    </location>
</feature>
<feature type="region of interest" description="Disordered" evidence="1">
    <location>
        <begin position="68"/>
        <end position="97"/>
    </location>
</feature>
<feature type="region of interest" description="Disordered" evidence="1">
    <location>
        <begin position="112"/>
        <end position="136"/>
    </location>
</feature>
<comment type="caution">
    <text evidence="3">The sequence shown here is derived from an EMBL/GenBank/DDBJ whole genome shotgun (WGS) entry which is preliminary data.</text>
</comment>
<evidence type="ECO:0000256" key="1">
    <source>
        <dbReference type="SAM" id="MobiDB-lite"/>
    </source>
</evidence>
<accession>A0ABV7H2R1</accession>
<gene>
    <name evidence="3" type="ORF">ACFOEN_09705</name>
</gene>
<feature type="compositionally biased region" description="Polar residues" evidence="1">
    <location>
        <begin position="125"/>
        <end position="136"/>
    </location>
</feature>
<keyword evidence="4" id="KW-1185">Reference proteome</keyword>
<evidence type="ECO:0008006" key="5">
    <source>
        <dbReference type="Google" id="ProtNLM"/>
    </source>
</evidence>
<feature type="compositionally biased region" description="Low complexity" evidence="1">
    <location>
        <begin position="68"/>
        <end position="96"/>
    </location>
</feature>
<dbReference type="RefSeq" id="WP_377303397.1">
    <property type="nucleotide sequence ID" value="NZ_CP180191.1"/>
</dbReference>
<keyword evidence="2" id="KW-0732">Signal</keyword>
<feature type="signal peptide" evidence="2">
    <location>
        <begin position="1"/>
        <end position="25"/>
    </location>
</feature>
<sequence>MHFKRTPLVIFALGLTLGSIGAVQAQTTTTTPQRGSLSSFTINPAAIKQLVIDWSSVIVVSASSIQPFSFGSSSSSGSASSSSSSSSSYASASSYSGPNGVFTSATTSGNATATATATNGTTSSCTRSVNGVTTSC</sequence>
<reference evidence="4" key="1">
    <citation type="journal article" date="2019" name="Int. J. Syst. Evol. Microbiol.">
        <title>The Global Catalogue of Microorganisms (GCM) 10K type strain sequencing project: providing services to taxonomists for standard genome sequencing and annotation.</title>
        <authorList>
            <consortium name="The Broad Institute Genomics Platform"/>
            <consortium name="The Broad Institute Genome Sequencing Center for Infectious Disease"/>
            <person name="Wu L."/>
            <person name="Ma J."/>
        </authorList>
    </citation>
    <scope>NUCLEOTIDE SEQUENCE [LARGE SCALE GENOMIC DNA]</scope>
    <source>
        <strain evidence="4">KCTC 52168</strain>
    </source>
</reference>
<dbReference type="EMBL" id="JBHRTI010000004">
    <property type="protein sequence ID" value="MFC3147917.1"/>
    <property type="molecule type" value="Genomic_DNA"/>
</dbReference>
<evidence type="ECO:0000313" key="4">
    <source>
        <dbReference type="Proteomes" id="UP001595556"/>
    </source>
</evidence>
<evidence type="ECO:0000256" key="2">
    <source>
        <dbReference type="SAM" id="SignalP"/>
    </source>
</evidence>
<feature type="compositionally biased region" description="Low complexity" evidence="1">
    <location>
        <begin position="112"/>
        <end position="124"/>
    </location>
</feature>
<dbReference type="Proteomes" id="UP001595556">
    <property type="component" value="Unassembled WGS sequence"/>
</dbReference>
<protein>
    <recommendedName>
        <fullName evidence="5">Secreted protein</fullName>
    </recommendedName>
</protein>